<evidence type="ECO:0000256" key="1">
    <source>
        <dbReference type="ARBA" id="ARBA00004123"/>
    </source>
</evidence>
<keyword evidence="5" id="KW-0539">Nucleus</keyword>
<keyword evidence="9" id="KW-1185">Reference proteome</keyword>
<dbReference type="InterPro" id="IPR007185">
    <property type="entry name" value="DNA_pol_a/d/e_bsu"/>
</dbReference>
<comment type="subcellular location">
    <subcellularLocation>
        <location evidence="1">Nucleus</location>
    </subcellularLocation>
</comment>
<evidence type="ECO:0000256" key="4">
    <source>
        <dbReference type="ARBA" id="ARBA00022705"/>
    </source>
</evidence>
<feature type="domain" description="DNA polymerase alpha/delta/epsilon subunit B" evidence="7">
    <location>
        <begin position="137"/>
        <end position="450"/>
    </location>
</feature>
<feature type="compositionally biased region" description="Acidic residues" evidence="6">
    <location>
        <begin position="359"/>
        <end position="378"/>
    </location>
</feature>
<proteinExistence type="inferred from homology"/>
<evidence type="ECO:0000256" key="5">
    <source>
        <dbReference type="ARBA" id="ARBA00023242"/>
    </source>
</evidence>
<evidence type="ECO:0000313" key="9">
    <source>
        <dbReference type="Proteomes" id="UP001527925"/>
    </source>
</evidence>
<evidence type="ECO:0000256" key="2">
    <source>
        <dbReference type="ARBA" id="ARBA00007299"/>
    </source>
</evidence>
<keyword evidence="8" id="KW-0808">Transferase</keyword>
<dbReference type="EMBL" id="JADGIZ020000009">
    <property type="protein sequence ID" value="KAL2917726.1"/>
    <property type="molecule type" value="Genomic_DNA"/>
</dbReference>
<name>A0ABR4NDX7_9FUNG</name>
<organism evidence="8 9">
    <name type="scientific">Polyrhizophydium stewartii</name>
    <dbReference type="NCBI Taxonomy" id="2732419"/>
    <lineage>
        <taxon>Eukaryota</taxon>
        <taxon>Fungi</taxon>
        <taxon>Fungi incertae sedis</taxon>
        <taxon>Chytridiomycota</taxon>
        <taxon>Chytridiomycota incertae sedis</taxon>
        <taxon>Chytridiomycetes</taxon>
        <taxon>Rhizophydiales</taxon>
        <taxon>Rhizophydiales incertae sedis</taxon>
        <taxon>Polyrhizophydium</taxon>
    </lineage>
</organism>
<dbReference type="Proteomes" id="UP001527925">
    <property type="component" value="Unassembled WGS sequence"/>
</dbReference>
<comment type="similarity">
    <text evidence="2">Belongs to the DNA polymerase alpha subunit B family.</text>
</comment>
<gene>
    <name evidence="8" type="primary">POL12_2</name>
    <name evidence="8" type="ORF">HK105_202599</name>
</gene>
<comment type="caution">
    <text evidence="8">The sequence shown here is derived from an EMBL/GenBank/DDBJ whole genome shotgun (WGS) entry which is preliminary data.</text>
</comment>
<protein>
    <recommendedName>
        <fullName evidence="3">DNA polymerase alpha subunit B</fullName>
    </recommendedName>
</protein>
<dbReference type="Gene3D" id="3.60.21.60">
    <property type="match status" value="2"/>
</dbReference>
<evidence type="ECO:0000259" key="7">
    <source>
        <dbReference type="Pfam" id="PF04042"/>
    </source>
</evidence>
<feature type="region of interest" description="Disordered" evidence="6">
    <location>
        <begin position="354"/>
        <end position="378"/>
    </location>
</feature>
<dbReference type="InterPro" id="IPR016722">
    <property type="entry name" value="DNA_pol_alpha_bsu"/>
</dbReference>
<reference evidence="8 9" key="1">
    <citation type="submission" date="2023-09" db="EMBL/GenBank/DDBJ databases">
        <title>Pangenome analysis of Batrachochytrium dendrobatidis and related Chytrids.</title>
        <authorList>
            <person name="Yacoub M.N."/>
            <person name="Stajich J.E."/>
            <person name="James T.Y."/>
        </authorList>
    </citation>
    <scope>NUCLEOTIDE SEQUENCE [LARGE SCALE GENOMIC DNA]</scope>
    <source>
        <strain evidence="8 9">JEL0888</strain>
    </source>
</reference>
<dbReference type="Pfam" id="PF04042">
    <property type="entry name" value="DNA_pol_E_B"/>
    <property type="match status" value="1"/>
</dbReference>
<dbReference type="PANTHER" id="PTHR23061:SF12">
    <property type="entry name" value="DNA POLYMERASE ALPHA SUBUNIT B"/>
    <property type="match status" value="1"/>
</dbReference>
<keyword evidence="8" id="KW-0239">DNA-directed DNA polymerase</keyword>
<evidence type="ECO:0000256" key="3">
    <source>
        <dbReference type="ARBA" id="ARBA00018596"/>
    </source>
</evidence>
<evidence type="ECO:0000313" key="8">
    <source>
        <dbReference type="EMBL" id="KAL2917726.1"/>
    </source>
</evidence>
<accession>A0ABR4NDX7</accession>
<dbReference type="PANTHER" id="PTHR23061">
    <property type="entry name" value="DNA POLYMERASE 2 ALPHA 70 KDA SUBUNIT"/>
    <property type="match status" value="1"/>
</dbReference>
<dbReference type="GO" id="GO:0003887">
    <property type="term" value="F:DNA-directed DNA polymerase activity"/>
    <property type="evidence" value="ECO:0007669"/>
    <property type="project" value="UniProtKB-KW"/>
</dbReference>
<keyword evidence="8" id="KW-0548">Nucleotidyltransferase</keyword>
<evidence type="ECO:0000256" key="6">
    <source>
        <dbReference type="SAM" id="MobiDB-lite"/>
    </source>
</evidence>
<keyword evidence="4" id="KW-0235">DNA replication</keyword>
<sequence>MTHGSSQAPGAYGAASLGALVAGGARPKLVPGESLELCSLALELARAGAGGARVPVALAPLAAAGRGAALFPGQIVGVVAAAGAAGGRGPLRAARLVHPPPPPAPATPLAELAALYPPPPPDAPPALRAALPPPLHVVVAAGPFTLDSDLDFEPLEALAAEVVAVDPPDLVVLLGPFVDIDHPLIAAGIVGSDVDEIFAAQVAPRLDRMRQARPGLQIALVPSARDACSEWIAFPQPPLAAALSPADAWARRDALGLLAPTPDRPGAKAPKDGIFLFPNPVQFRFNEIVFAVSSTDILFDLAAAECAIAPRAAPDAASQPLLASDAQLPPGSSPLGGVSQARAAAAAASASIAAGDAANDPDGDDDDDDAAQAAIDDDSLERSDKISRMFGHLLRQRSFYPLFPPAPSACLDLSRALALTTTDADGSELPGPLVLQAVPDVFIIPSRLHPVVRPVASALCINPGFLAKGRAAGTYARMCIHPLRIDAADAADADTAVEHAVPQRTAVEIRRI</sequence>